<evidence type="ECO:0008006" key="3">
    <source>
        <dbReference type="Google" id="ProtNLM"/>
    </source>
</evidence>
<protein>
    <recommendedName>
        <fullName evidence="3">Actin</fullName>
    </recommendedName>
</protein>
<dbReference type="AlphaFoldDB" id="A0ABD0YPD3"/>
<dbReference type="InterPro" id="IPR035899">
    <property type="entry name" value="DBL_dom_sf"/>
</dbReference>
<keyword evidence="2" id="KW-1185">Reference proteome</keyword>
<gene>
    <name evidence="1" type="ORF">AAG570_002095</name>
</gene>
<comment type="caution">
    <text evidence="1">The sequence shown here is derived from an EMBL/GenBank/DDBJ whole genome shotgun (WGS) entry which is preliminary data.</text>
</comment>
<evidence type="ECO:0000313" key="1">
    <source>
        <dbReference type="EMBL" id="KAL1124327.1"/>
    </source>
</evidence>
<sequence length="140" mass="14741">MSLGISSHYLREEMLVRVGHKAGIITHAAPVAAGSGGDSGVCSPCSYISSPSPPHTKPKYCDPHLSYMDRVVMEIVETEGVYVNDLAQVIIVGGSPMGSPLSPVMEDLYTSLSSPHVSYQNVGGGTSIMFSSRGDTTQLP</sequence>
<proteinExistence type="predicted"/>
<dbReference type="EMBL" id="JBFDAA010000011">
    <property type="protein sequence ID" value="KAL1124327.1"/>
    <property type="molecule type" value="Genomic_DNA"/>
</dbReference>
<reference evidence="1 2" key="1">
    <citation type="submission" date="2024-07" db="EMBL/GenBank/DDBJ databases">
        <title>Chromosome-level genome assembly of the water stick insect Ranatra chinensis (Heteroptera: Nepidae).</title>
        <authorList>
            <person name="Liu X."/>
        </authorList>
    </citation>
    <scope>NUCLEOTIDE SEQUENCE [LARGE SCALE GENOMIC DNA]</scope>
    <source>
        <strain evidence="1">Cailab_2021Rc</strain>
        <tissue evidence="1">Muscle</tissue>
    </source>
</reference>
<dbReference type="SUPFAM" id="SSF48065">
    <property type="entry name" value="DBL homology domain (DH-domain)"/>
    <property type="match status" value="1"/>
</dbReference>
<accession>A0ABD0YPD3</accession>
<name>A0ABD0YPD3_9HEMI</name>
<dbReference type="Proteomes" id="UP001558652">
    <property type="component" value="Unassembled WGS sequence"/>
</dbReference>
<evidence type="ECO:0000313" key="2">
    <source>
        <dbReference type="Proteomes" id="UP001558652"/>
    </source>
</evidence>
<organism evidence="1 2">
    <name type="scientific">Ranatra chinensis</name>
    <dbReference type="NCBI Taxonomy" id="642074"/>
    <lineage>
        <taxon>Eukaryota</taxon>
        <taxon>Metazoa</taxon>
        <taxon>Ecdysozoa</taxon>
        <taxon>Arthropoda</taxon>
        <taxon>Hexapoda</taxon>
        <taxon>Insecta</taxon>
        <taxon>Pterygota</taxon>
        <taxon>Neoptera</taxon>
        <taxon>Paraneoptera</taxon>
        <taxon>Hemiptera</taxon>
        <taxon>Heteroptera</taxon>
        <taxon>Panheteroptera</taxon>
        <taxon>Nepomorpha</taxon>
        <taxon>Nepidae</taxon>
        <taxon>Ranatrinae</taxon>
        <taxon>Ranatra</taxon>
    </lineage>
</organism>